<feature type="region of interest" description="Disordered" evidence="1">
    <location>
        <begin position="188"/>
        <end position="227"/>
    </location>
</feature>
<dbReference type="EMBL" id="JBBPDW010000045">
    <property type="protein sequence ID" value="KAK7533584.1"/>
    <property type="molecule type" value="Genomic_DNA"/>
</dbReference>
<organism evidence="2 3">
    <name type="scientific">Phyllosticta citricarpa</name>
    <dbReference type="NCBI Taxonomy" id="55181"/>
    <lineage>
        <taxon>Eukaryota</taxon>
        <taxon>Fungi</taxon>
        <taxon>Dikarya</taxon>
        <taxon>Ascomycota</taxon>
        <taxon>Pezizomycotina</taxon>
        <taxon>Dothideomycetes</taxon>
        <taxon>Dothideomycetes incertae sedis</taxon>
        <taxon>Botryosphaeriales</taxon>
        <taxon>Phyllostictaceae</taxon>
        <taxon>Phyllosticta</taxon>
    </lineage>
</organism>
<proteinExistence type="predicted"/>
<name>A0ABR1LFV8_9PEZI</name>
<accession>A0ABR1LFV8</accession>
<dbReference type="Proteomes" id="UP001365128">
    <property type="component" value="Unassembled WGS sequence"/>
</dbReference>
<evidence type="ECO:0000313" key="2">
    <source>
        <dbReference type="EMBL" id="KAK7533584.1"/>
    </source>
</evidence>
<keyword evidence="3" id="KW-1185">Reference proteome</keyword>
<comment type="caution">
    <text evidence="2">The sequence shown here is derived from an EMBL/GenBank/DDBJ whole genome shotgun (WGS) entry which is preliminary data.</text>
</comment>
<protein>
    <submittedName>
        <fullName evidence="2">Uncharacterized protein</fullName>
    </submittedName>
</protein>
<evidence type="ECO:0000313" key="3">
    <source>
        <dbReference type="Proteomes" id="UP001365128"/>
    </source>
</evidence>
<sequence length="227" mass="25485">MKFDSFDVEVTIAPMPLHYLSGNALFQSELTTLQQRSDRESASQLTPLTQMRGVVNVDGRDHSRYAIVIKVNKGGGFKLPNGEVLRIAIAIDEEPRYHKYVDKWKVEKCGWALFEEAWDADEESKVVADSFHVVAVTCQRFVKAGCGDNYRPLDDGMRGTPRAFELNVYIWKLRQAMDTDYLLDETSAGPSHWGRSTSPPPAPCSIVLEETNRGSNTVEDEASSRQP</sequence>
<gene>
    <name evidence="2" type="ORF">IWX46DRAFT_644354</name>
</gene>
<reference evidence="2 3" key="1">
    <citation type="submission" date="2024-04" db="EMBL/GenBank/DDBJ databases">
        <title>Phyllosticta paracitricarpa is synonymous to the EU quarantine fungus P. citricarpa based on phylogenomic analyses.</title>
        <authorList>
            <consortium name="Lawrence Berkeley National Laboratory"/>
            <person name="Van Ingen-Buijs V.A."/>
            <person name="Van Westerhoven A.C."/>
            <person name="Haridas S."/>
            <person name="Skiadas P."/>
            <person name="Martin F."/>
            <person name="Groenewald J.Z."/>
            <person name="Crous P.W."/>
            <person name="Seidl M.F."/>
        </authorList>
    </citation>
    <scope>NUCLEOTIDE SEQUENCE [LARGE SCALE GENOMIC DNA]</scope>
    <source>
        <strain evidence="2 3">CBS 122670</strain>
    </source>
</reference>
<evidence type="ECO:0000256" key="1">
    <source>
        <dbReference type="SAM" id="MobiDB-lite"/>
    </source>
</evidence>